<sequence>MKLDGLDAQCGNAVQTFRLALVQLAVGDDKATNVSRAVSFIERAKQERADIVTLPECFNSPYGTCK</sequence>
<feature type="domain" description="CN hydrolase" evidence="1">
    <location>
        <begin position="17"/>
        <end position="66"/>
    </location>
</feature>
<gene>
    <name evidence="3" type="primary">LOC112453280</name>
</gene>
<evidence type="ECO:0000259" key="1">
    <source>
        <dbReference type="PROSITE" id="PS50263"/>
    </source>
</evidence>
<organism evidence="2 3">
    <name type="scientific">Temnothorax curvispinosus</name>
    <dbReference type="NCBI Taxonomy" id="300111"/>
    <lineage>
        <taxon>Eukaryota</taxon>
        <taxon>Metazoa</taxon>
        <taxon>Ecdysozoa</taxon>
        <taxon>Arthropoda</taxon>
        <taxon>Hexapoda</taxon>
        <taxon>Insecta</taxon>
        <taxon>Pterygota</taxon>
        <taxon>Neoptera</taxon>
        <taxon>Endopterygota</taxon>
        <taxon>Hymenoptera</taxon>
        <taxon>Apocrita</taxon>
        <taxon>Aculeata</taxon>
        <taxon>Formicoidea</taxon>
        <taxon>Formicidae</taxon>
        <taxon>Myrmicinae</taxon>
        <taxon>Temnothorax</taxon>
    </lineage>
</organism>
<reference evidence="3" key="1">
    <citation type="submission" date="2025-08" db="UniProtKB">
        <authorList>
            <consortium name="RefSeq"/>
        </authorList>
    </citation>
    <scope>IDENTIFICATION</scope>
    <source>
        <tissue evidence="3">Whole body</tissue>
    </source>
</reference>
<protein>
    <submittedName>
        <fullName evidence="3">Omega-amidase NIT2-like isoform X2</fullName>
    </submittedName>
</protein>
<dbReference type="AlphaFoldDB" id="A0A6J1PJ81"/>
<dbReference type="InterPro" id="IPR036526">
    <property type="entry name" value="C-N_Hydrolase_sf"/>
</dbReference>
<dbReference type="GeneID" id="112453280"/>
<name>A0A6J1PJ81_9HYME</name>
<dbReference type="Pfam" id="PF00795">
    <property type="entry name" value="CN_hydrolase"/>
    <property type="match status" value="1"/>
</dbReference>
<proteinExistence type="predicted"/>
<accession>A0A6J1PJ81</accession>
<dbReference type="InterPro" id="IPR003010">
    <property type="entry name" value="C-N_Hydrolase"/>
</dbReference>
<evidence type="ECO:0000313" key="3">
    <source>
        <dbReference type="RefSeq" id="XP_024869689.1"/>
    </source>
</evidence>
<evidence type="ECO:0000313" key="2">
    <source>
        <dbReference type="Proteomes" id="UP000504618"/>
    </source>
</evidence>
<dbReference type="Proteomes" id="UP000504618">
    <property type="component" value="Unplaced"/>
</dbReference>
<keyword evidence="2" id="KW-1185">Reference proteome</keyword>
<dbReference type="RefSeq" id="XP_024869689.1">
    <property type="nucleotide sequence ID" value="XM_025013921.1"/>
</dbReference>
<dbReference type="Gene3D" id="3.60.110.10">
    <property type="entry name" value="Carbon-nitrogen hydrolase"/>
    <property type="match status" value="1"/>
</dbReference>
<dbReference type="SUPFAM" id="SSF56317">
    <property type="entry name" value="Carbon-nitrogen hydrolase"/>
    <property type="match status" value="1"/>
</dbReference>
<dbReference type="PROSITE" id="PS50263">
    <property type="entry name" value="CN_HYDROLASE"/>
    <property type="match status" value="1"/>
</dbReference>